<dbReference type="InterPro" id="IPR001851">
    <property type="entry name" value="ABC_transp_permease"/>
</dbReference>
<feature type="transmembrane region" description="Helical" evidence="10">
    <location>
        <begin position="33"/>
        <end position="55"/>
    </location>
</feature>
<keyword evidence="5 10" id="KW-0812">Transmembrane</keyword>
<gene>
    <name evidence="11" type="ORF">X474_26030</name>
</gene>
<comment type="caution">
    <text evidence="11">The sequence shown here is derived from an EMBL/GenBank/DDBJ whole genome shotgun (WGS) entry which is preliminary data.</text>
</comment>
<proteinExistence type="inferred from homology"/>
<evidence type="ECO:0000256" key="4">
    <source>
        <dbReference type="ARBA" id="ARBA00022519"/>
    </source>
</evidence>
<dbReference type="STRING" id="1429043.X474_26030"/>
<dbReference type="CDD" id="cd06582">
    <property type="entry name" value="TM_PBP1_LivH_like"/>
    <property type="match status" value="1"/>
</dbReference>
<dbReference type="InParanoid" id="A0A0D2IYP8"/>
<protein>
    <submittedName>
        <fullName evidence="11">ABC transporter permease</fullName>
    </submittedName>
</protein>
<sequence>MFYLQLLLNGIIAGAIYALFAVGLTMTYGIFRFINFAHGELIAWGAYGVLLFQGWPFDLPMIWAVPLALALTMAIGLAADRLVYSPLRHGEGITLLIASIGLSFLLRNALQFFFGSDLLSYDVGLMQALEFGEITISEVQLIMAACALVFLGGLYLLLTKTLLGKGLRAVADNLELAGIMGLPMQTISRTVWCLASLFAGVGGILLAWDTNLDPMMGTGNLIKAFAAVLLGGAGNVWGALLGGLFIGVAENLSVAFIDPGYKDFIAFSVIVLMLLFKPHGLFAMARGVR</sequence>
<dbReference type="GO" id="GO:0042941">
    <property type="term" value="P:D-alanine transmembrane transport"/>
    <property type="evidence" value="ECO:0007669"/>
    <property type="project" value="TreeGrafter"/>
</dbReference>
<comment type="similarity">
    <text evidence="9">Belongs to the binding-protein-dependent transport system permease family. LivHM subfamily.</text>
</comment>
<dbReference type="OrthoDB" id="9807115at2"/>
<keyword evidence="2" id="KW-0813">Transport</keyword>
<dbReference type="PANTHER" id="PTHR11795:SF371">
    <property type="entry name" value="HIGH-AFFINITY BRANCHED-CHAIN AMINO ACID TRANSPORT SYSTEM PERMEASE PROTEIN LIVH"/>
    <property type="match status" value="1"/>
</dbReference>
<evidence type="ECO:0000256" key="2">
    <source>
        <dbReference type="ARBA" id="ARBA00022448"/>
    </source>
</evidence>
<evidence type="ECO:0000256" key="8">
    <source>
        <dbReference type="ARBA" id="ARBA00023136"/>
    </source>
</evidence>
<accession>A0A0D2IYP8</accession>
<dbReference type="GO" id="GO:0015192">
    <property type="term" value="F:L-phenylalanine transmembrane transporter activity"/>
    <property type="evidence" value="ECO:0007669"/>
    <property type="project" value="TreeGrafter"/>
</dbReference>
<keyword evidence="8 10" id="KW-0472">Membrane</keyword>
<evidence type="ECO:0000256" key="10">
    <source>
        <dbReference type="SAM" id="Phobius"/>
    </source>
</evidence>
<keyword evidence="12" id="KW-1185">Reference proteome</keyword>
<comment type="subcellular location">
    <subcellularLocation>
        <location evidence="1">Cell membrane</location>
        <topology evidence="1">Multi-pass membrane protein</topology>
    </subcellularLocation>
</comment>
<keyword evidence="6" id="KW-0029">Amino-acid transport</keyword>
<feature type="transmembrane region" description="Helical" evidence="10">
    <location>
        <begin position="6"/>
        <end position="26"/>
    </location>
</feature>
<evidence type="ECO:0000313" key="11">
    <source>
        <dbReference type="EMBL" id="KIX11159.1"/>
    </source>
</evidence>
<keyword evidence="4" id="KW-0997">Cell inner membrane</keyword>
<dbReference type="PANTHER" id="PTHR11795">
    <property type="entry name" value="BRANCHED-CHAIN AMINO ACID TRANSPORT SYSTEM PERMEASE PROTEIN LIVH"/>
    <property type="match status" value="1"/>
</dbReference>
<evidence type="ECO:0000313" key="12">
    <source>
        <dbReference type="Proteomes" id="UP000032233"/>
    </source>
</evidence>
<name>A0A0D2IYP8_9BACT</name>
<dbReference type="AlphaFoldDB" id="A0A0D2IYP8"/>
<evidence type="ECO:0000256" key="9">
    <source>
        <dbReference type="ARBA" id="ARBA00037998"/>
    </source>
</evidence>
<dbReference type="RefSeq" id="WP_044352423.1">
    <property type="nucleotide sequence ID" value="NZ_AZAC01000067.1"/>
</dbReference>
<keyword evidence="7 10" id="KW-1133">Transmembrane helix</keyword>
<dbReference type="GO" id="GO:0015808">
    <property type="term" value="P:L-alanine transport"/>
    <property type="evidence" value="ECO:0007669"/>
    <property type="project" value="TreeGrafter"/>
</dbReference>
<evidence type="ECO:0000256" key="3">
    <source>
        <dbReference type="ARBA" id="ARBA00022475"/>
    </source>
</evidence>
<evidence type="ECO:0000256" key="7">
    <source>
        <dbReference type="ARBA" id="ARBA00022989"/>
    </source>
</evidence>
<feature type="transmembrane region" description="Helical" evidence="10">
    <location>
        <begin position="95"/>
        <end position="114"/>
    </location>
</feature>
<feature type="transmembrane region" description="Helical" evidence="10">
    <location>
        <begin position="264"/>
        <end position="285"/>
    </location>
</feature>
<dbReference type="InterPro" id="IPR052157">
    <property type="entry name" value="BCAA_transport_permease"/>
</dbReference>
<organism evidence="11 12">
    <name type="scientific">Dethiosulfatarculus sandiegensis</name>
    <dbReference type="NCBI Taxonomy" id="1429043"/>
    <lineage>
        <taxon>Bacteria</taxon>
        <taxon>Pseudomonadati</taxon>
        <taxon>Thermodesulfobacteriota</taxon>
        <taxon>Desulfarculia</taxon>
        <taxon>Desulfarculales</taxon>
        <taxon>Desulfarculaceae</taxon>
        <taxon>Dethiosulfatarculus</taxon>
    </lineage>
</organism>
<dbReference type="GO" id="GO:0015188">
    <property type="term" value="F:L-isoleucine transmembrane transporter activity"/>
    <property type="evidence" value="ECO:0007669"/>
    <property type="project" value="TreeGrafter"/>
</dbReference>
<dbReference type="GO" id="GO:0005304">
    <property type="term" value="F:L-valine transmembrane transporter activity"/>
    <property type="evidence" value="ECO:0007669"/>
    <property type="project" value="TreeGrafter"/>
</dbReference>
<reference evidence="11 12" key="1">
    <citation type="submission" date="2013-11" db="EMBL/GenBank/DDBJ databases">
        <title>Metagenomic analysis of a methanogenic consortium involved in long chain n-alkane degradation.</title>
        <authorList>
            <person name="Davidova I.A."/>
            <person name="Callaghan A.V."/>
            <person name="Wawrik B."/>
            <person name="Pruitt S."/>
            <person name="Marks C."/>
            <person name="Duncan K.E."/>
            <person name="Suflita J.M."/>
        </authorList>
    </citation>
    <scope>NUCLEOTIDE SEQUENCE [LARGE SCALE GENOMIC DNA]</scope>
    <source>
        <strain evidence="11 12">SPR</strain>
    </source>
</reference>
<dbReference type="GO" id="GO:0005886">
    <property type="term" value="C:plasma membrane"/>
    <property type="evidence" value="ECO:0007669"/>
    <property type="project" value="UniProtKB-SubCell"/>
</dbReference>
<keyword evidence="3" id="KW-1003">Cell membrane</keyword>
<feature type="transmembrane region" description="Helical" evidence="10">
    <location>
        <begin position="61"/>
        <end position="83"/>
    </location>
</feature>
<dbReference type="Proteomes" id="UP000032233">
    <property type="component" value="Unassembled WGS sequence"/>
</dbReference>
<dbReference type="EMBL" id="AZAC01000067">
    <property type="protein sequence ID" value="KIX11159.1"/>
    <property type="molecule type" value="Genomic_DNA"/>
</dbReference>
<feature type="transmembrane region" description="Helical" evidence="10">
    <location>
        <begin position="228"/>
        <end position="252"/>
    </location>
</feature>
<dbReference type="GO" id="GO:1903806">
    <property type="term" value="P:L-isoleucine import across plasma membrane"/>
    <property type="evidence" value="ECO:0007669"/>
    <property type="project" value="TreeGrafter"/>
</dbReference>
<evidence type="ECO:0000256" key="1">
    <source>
        <dbReference type="ARBA" id="ARBA00004651"/>
    </source>
</evidence>
<evidence type="ECO:0000256" key="6">
    <source>
        <dbReference type="ARBA" id="ARBA00022970"/>
    </source>
</evidence>
<dbReference type="GO" id="GO:0015190">
    <property type="term" value="F:L-leucine transmembrane transporter activity"/>
    <property type="evidence" value="ECO:0007669"/>
    <property type="project" value="TreeGrafter"/>
</dbReference>
<feature type="transmembrane region" description="Helical" evidence="10">
    <location>
        <begin position="134"/>
        <end position="158"/>
    </location>
</feature>
<evidence type="ECO:0000256" key="5">
    <source>
        <dbReference type="ARBA" id="ARBA00022692"/>
    </source>
</evidence>
<dbReference type="Pfam" id="PF02653">
    <property type="entry name" value="BPD_transp_2"/>
    <property type="match status" value="1"/>
</dbReference>